<evidence type="ECO:0000313" key="2">
    <source>
        <dbReference type="EMBL" id="CAE0439959.1"/>
    </source>
</evidence>
<dbReference type="AlphaFoldDB" id="A0A7S3LSJ6"/>
<organism evidence="2">
    <name type="scientific">Aplanochytrium stocchinoi</name>
    <dbReference type="NCBI Taxonomy" id="215587"/>
    <lineage>
        <taxon>Eukaryota</taxon>
        <taxon>Sar</taxon>
        <taxon>Stramenopiles</taxon>
        <taxon>Bigyra</taxon>
        <taxon>Labyrinthulomycetes</taxon>
        <taxon>Thraustochytrida</taxon>
        <taxon>Thraustochytriidae</taxon>
        <taxon>Aplanochytrium</taxon>
    </lineage>
</organism>
<dbReference type="EMBL" id="HBIN01013394">
    <property type="protein sequence ID" value="CAE0439959.1"/>
    <property type="molecule type" value="Transcribed_RNA"/>
</dbReference>
<accession>A0A7S3LSJ6</accession>
<name>A0A7S3LSJ6_9STRA</name>
<sequence>MGNCCASPDDDAHEGLGNVPDASQPVASEELPPGWKMVPSRSRPGKVSYQNIHTGERISWVPKEEAKTYKGGITKTKKKRKKKPAGPGNIDTIPENAAAGQTVKSASPNNGGKATSADEVKVEDKAITSS</sequence>
<proteinExistence type="predicted"/>
<reference evidence="2" key="1">
    <citation type="submission" date="2021-01" db="EMBL/GenBank/DDBJ databases">
        <authorList>
            <person name="Corre E."/>
            <person name="Pelletier E."/>
            <person name="Niang G."/>
            <person name="Scheremetjew M."/>
            <person name="Finn R."/>
            <person name="Kale V."/>
            <person name="Holt S."/>
            <person name="Cochrane G."/>
            <person name="Meng A."/>
            <person name="Brown T."/>
            <person name="Cohen L."/>
        </authorList>
    </citation>
    <scope>NUCLEOTIDE SEQUENCE</scope>
    <source>
        <strain evidence="2">GSBS06</strain>
    </source>
</reference>
<feature type="compositionally biased region" description="Basic residues" evidence="1">
    <location>
        <begin position="75"/>
        <end position="84"/>
    </location>
</feature>
<feature type="region of interest" description="Disordered" evidence="1">
    <location>
        <begin position="1"/>
        <end position="50"/>
    </location>
</feature>
<evidence type="ECO:0000256" key="1">
    <source>
        <dbReference type="SAM" id="MobiDB-lite"/>
    </source>
</evidence>
<feature type="compositionally biased region" description="Polar residues" evidence="1">
    <location>
        <begin position="102"/>
        <end position="113"/>
    </location>
</feature>
<gene>
    <name evidence="2" type="ORF">ASTO00021_LOCUS10116</name>
</gene>
<feature type="compositionally biased region" description="Basic and acidic residues" evidence="1">
    <location>
        <begin position="116"/>
        <end position="130"/>
    </location>
</feature>
<feature type="region of interest" description="Disordered" evidence="1">
    <location>
        <begin position="66"/>
        <end position="130"/>
    </location>
</feature>
<protein>
    <submittedName>
        <fullName evidence="2">Uncharacterized protein</fullName>
    </submittedName>
</protein>